<dbReference type="Proteomes" id="UP001632038">
    <property type="component" value="Unassembled WGS sequence"/>
</dbReference>
<evidence type="ECO:0000313" key="2">
    <source>
        <dbReference type="Proteomes" id="UP001632038"/>
    </source>
</evidence>
<dbReference type="PANTHER" id="PTHR31293">
    <property type="entry name" value="RNI-LIKE SUPERFAMILY PROTEIN"/>
    <property type="match status" value="1"/>
</dbReference>
<organism evidence="1 2">
    <name type="scientific">Castilleja foliolosa</name>
    <dbReference type="NCBI Taxonomy" id="1961234"/>
    <lineage>
        <taxon>Eukaryota</taxon>
        <taxon>Viridiplantae</taxon>
        <taxon>Streptophyta</taxon>
        <taxon>Embryophyta</taxon>
        <taxon>Tracheophyta</taxon>
        <taxon>Spermatophyta</taxon>
        <taxon>Magnoliopsida</taxon>
        <taxon>eudicotyledons</taxon>
        <taxon>Gunneridae</taxon>
        <taxon>Pentapetalae</taxon>
        <taxon>asterids</taxon>
        <taxon>lamiids</taxon>
        <taxon>Lamiales</taxon>
        <taxon>Orobanchaceae</taxon>
        <taxon>Pedicularideae</taxon>
        <taxon>Castillejinae</taxon>
        <taxon>Castilleja</taxon>
    </lineage>
</organism>
<gene>
    <name evidence="1" type="ORF">CASFOL_010193</name>
</gene>
<keyword evidence="2" id="KW-1185">Reference proteome</keyword>
<reference evidence="2" key="1">
    <citation type="journal article" date="2024" name="IScience">
        <title>Strigolactones Initiate the Formation of Haustorium-like Structures in Castilleja.</title>
        <authorList>
            <person name="Buerger M."/>
            <person name="Peterson D."/>
            <person name="Chory J."/>
        </authorList>
    </citation>
    <scope>NUCLEOTIDE SEQUENCE [LARGE SCALE GENOMIC DNA]</scope>
</reference>
<sequence>MAGEDEIQFAEPIIHRLQSFLTGKEAAQTTIVSKSWHSAWLTRPNLDFDDTYFGEYSCYSIDKFKNHAKKTIKRYEQSNLKIESFHLCMQIDQYGRDDLAKKLIVKALRIGTTRLCIRLITKNKSFVLPNEVFGADNLVELSVSGCRIKLDDRVVIKFRKLKSLSLDDDMHISIDTVSKIVSSCPCIEKFSLLSNFYPNDEFDRRVSAWGRAVDTLIPNDEKVVGLVDTLIPKLRCLVLGYVPFKTLCLGDLLFRFPFLKDFTLYINYNCCGHYFEEGLQISNCSLERIKLVLQGFECCTNNRKPRVKFDVPSVRKFTFEGAVIPRLSFTSKPPSREWESHVSIIRCPRREHGFSTIWFNELSELLTGLSRSKTHLSLNVSCNMMSINYKAGNQIIQGLHKHELENLSIDMTNLPSLSCYALFDGLFRLCRPKLITQYYKDGPDKQLYNLCHINDSNYMEKTKFDFLCQTLEEGINFKVSRPTQFMYGLNDLEEVNAQTFDMNDVPAEWKPIPFESLIDADTPYKHVQAKIRTRLLLKWKPI</sequence>
<proteinExistence type="predicted"/>
<dbReference type="AlphaFoldDB" id="A0ABD3DRV2"/>
<dbReference type="InterPro" id="IPR055294">
    <property type="entry name" value="FBL60-like"/>
</dbReference>
<comment type="caution">
    <text evidence="1">The sequence shown here is derived from an EMBL/GenBank/DDBJ whole genome shotgun (WGS) entry which is preliminary data.</text>
</comment>
<dbReference type="Gene3D" id="3.80.10.10">
    <property type="entry name" value="Ribonuclease Inhibitor"/>
    <property type="match status" value="1"/>
</dbReference>
<dbReference type="InterPro" id="IPR032675">
    <property type="entry name" value="LRR_dom_sf"/>
</dbReference>
<protein>
    <submittedName>
        <fullName evidence="1">Uncharacterized protein</fullName>
    </submittedName>
</protein>
<dbReference type="EMBL" id="JAVIJP010000013">
    <property type="protein sequence ID" value="KAL3645013.1"/>
    <property type="molecule type" value="Genomic_DNA"/>
</dbReference>
<name>A0ABD3DRV2_9LAMI</name>
<accession>A0ABD3DRV2</accession>
<dbReference type="SUPFAM" id="SSF52047">
    <property type="entry name" value="RNI-like"/>
    <property type="match status" value="1"/>
</dbReference>
<evidence type="ECO:0000313" key="1">
    <source>
        <dbReference type="EMBL" id="KAL3645013.1"/>
    </source>
</evidence>
<dbReference type="PANTHER" id="PTHR31293:SF12">
    <property type="entry name" value="RNI-LIKE SUPERFAMILY PROTEIN"/>
    <property type="match status" value="1"/>
</dbReference>